<dbReference type="EMBL" id="LR026963">
    <property type="protein sequence ID" value="VBB69435.1"/>
    <property type="molecule type" value="Genomic_DNA"/>
</dbReference>
<dbReference type="InterPro" id="IPR043167">
    <property type="entry name" value="LpxI_C_sf"/>
</dbReference>
<dbReference type="InterPro" id="IPR010415">
    <property type="entry name" value="LpxI_C"/>
</dbReference>
<gene>
    <name evidence="3" type="ORF">RIEGSTA812A_PEG_908</name>
</gene>
<dbReference type="Pfam" id="PF17930">
    <property type="entry name" value="LpxI_N"/>
    <property type="match status" value="1"/>
</dbReference>
<proteinExistence type="predicted"/>
<evidence type="ECO:0000259" key="1">
    <source>
        <dbReference type="Pfam" id="PF06230"/>
    </source>
</evidence>
<dbReference type="AlphaFoldDB" id="A0A484H7H2"/>
<dbReference type="PANTHER" id="PTHR39962">
    <property type="entry name" value="BLL4848 PROTEIN"/>
    <property type="match status" value="1"/>
</dbReference>
<evidence type="ECO:0000259" key="2">
    <source>
        <dbReference type="Pfam" id="PF17930"/>
    </source>
</evidence>
<dbReference type="Gene3D" id="3.40.140.80">
    <property type="match status" value="1"/>
</dbReference>
<dbReference type="Pfam" id="PF06230">
    <property type="entry name" value="LpxI_C"/>
    <property type="match status" value="1"/>
</dbReference>
<dbReference type="InterPro" id="IPR041255">
    <property type="entry name" value="LpxI_N"/>
</dbReference>
<dbReference type="PANTHER" id="PTHR39962:SF1">
    <property type="entry name" value="LPXI FAMILY PROTEIN"/>
    <property type="match status" value="1"/>
</dbReference>
<dbReference type="InterPro" id="IPR053174">
    <property type="entry name" value="LpxI"/>
</dbReference>
<feature type="domain" description="LpxI C-terminal" evidence="1">
    <location>
        <begin position="111"/>
        <end position="240"/>
    </location>
</feature>
<feature type="domain" description="LpxI N-terminal" evidence="2">
    <location>
        <begin position="3"/>
        <end position="106"/>
    </location>
</feature>
<reference evidence="3" key="1">
    <citation type="submission" date="2018-10" db="EMBL/GenBank/DDBJ databases">
        <authorList>
            <person name="Gruber-Vodicka H."/>
            <person name="Jaeckle O."/>
        </authorList>
    </citation>
    <scope>NUCLEOTIDE SEQUENCE</scope>
</reference>
<evidence type="ECO:0000313" key="3">
    <source>
        <dbReference type="EMBL" id="VBB69435.1"/>
    </source>
</evidence>
<name>A0A484H7H2_9ZZZZ</name>
<dbReference type="Gene3D" id="3.40.50.20">
    <property type="match status" value="1"/>
</dbReference>
<protein>
    <submittedName>
        <fullName evidence="3">UDP-2,3-diacylglucosamine pyrophosphatase</fullName>
    </submittedName>
</protein>
<sequence>MLFVLALQGYADPALVRGVPHAWVRLGAVQHGLKLLRRAGVHEVVMTGAVRRPSLWELRPDRCTMAFLARIGLKTLGDDGVLKAVIQELEAEGFRIVGVEDVVEDLIAPVGLYGELTPDEQAWADIRRGVEIARTLGALDVGQGAVVQQGLVLAVEAAEGTDAMLARCRSLARQEPGGVLVKVCKPSQERRADLPTIGITTLDNVAAAGLRGIAIEAGGTLVVNRQAVIERANRLGVFVVGISASALPL</sequence>
<organism evidence="3">
    <name type="scientific">invertebrate metagenome</name>
    <dbReference type="NCBI Taxonomy" id="1711999"/>
    <lineage>
        <taxon>unclassified sequences</taxon>
        <taxon>metagenomes</taxon>
        <taxon>organismal metagenomes</taxon>
    </lineage>
</organism>
<accession>A0A484H7H2</accession>